<proteinExistence type="predicted"/>
<dbReference type="AlphaFoldDB" id="A0A1S9PHI2"/>
<gene>
    <name evidence="2" type="ORF">BC343_25720</name>
</gene>
<keyword evidence="3" id="KW-1185">Reference proteome</keyword>
<reference evidence="2 3" key="1">
    <citation type="submission" date="2016-07" db="EMBL/GenBank/DDBJ databases">
        <title>Genomic analysis of zinc-resistant bacterium Mucilaginibacter pedocola TBZ30.</title>
        <authorList>
            <person name="Huang J."/>
            <person name="Tang J."/>
        </authorList>
    </citation>
    <scope>NUCLEOTIDE SEQUENCE [LARGE SCALE GENOMIC DNA]</scope>
    <source>
        <strain evidence="2 3">TBZ30</strain>
    </source>
</reference>
<comment type="caution">
    <text evidence="2">The sequence shown here is derived from an EMBL/GenBank/DDBJ whole genome shotgun (WGS) entry which is preliminary data.</text>
</comment>
<evidence type="ECO:0000313" key="2">
    <source>
        <dbReference type="EMBL" id="OOQ60414.1"/>
    </source>
</evidence>
<evidence type="ECO:0000313" key="3">
    <source>
        <dbReference type="Proteomes" id="UP000189739"/>
    </source>
</evidence>
<dbReference type="RefSeq" id="WP_078347700.1">
    <property type="nucleotide sequence ID" value="NZ_MBTF01000007.1"/>
</dbReference>
<sequence length="96" mass="11276">MGKDAVYLAVLNMRAEITRQQKEIVLTLLEEEVSLTELRGNIEKLQQLYHGMRNLISEYDDDSPSLEQYDQLLFKLDLEALLFNNDLRLNRPANFF</sequence>
<name>A0A1S9PHI2_9SPHI</name>
<dbReference type="STRING" id="1792845.BC343_25720"/>
<evidence type="ECO:0000256" key="1">
    <source>
        <dbReference type="SAM" id="Coils"/>
    </source>
</evidence>
<dbReference type="EMBL" id="MBTF01000007">
    <property type="protein sequence ID" value="OOQ60414.1"/>
    <property type="molecule type" value="Genomic_DNA"/>
</dbReference>
<organism evidence="2 3">
    <name type="scientific">Mucilaginibacter pedocola</name>
    <dbReference type="NCBI Taxonomy" id="1792845"/>
    <lineage>
        <taxon>Bacteria</taxon>
        <taxon>Pseudomonadati</taxon>
        <taxon>Bacteroidota</taxon>
        <taxon>Sphingobacteriia</taxon>
        <taxon>Sphingobacteriales</taxon>
        <taxon>Sphingobacteriaceae</taxon>
        <taxon>Mucilaginibacter</taxon>
    </lineage>
</organism>
<keyword evidence="1" id="KW-0175">Coiled coil</keyword>
<protein>
    <submittedName>
        <fullName evidence="2">Uncharacterized protein</fullName>
    </submittedName>
</protein>
<feature type="coiled-coil region" evidence="1">
    <location>
        <begin position="28"/>
        <end position="55"/>
    </location>
</feature>
<accession>A0A1S9PHI2</accession>
<dbReference type="Proteomes" id="UP000189739">
    <property type="component" value="Unassembled WGS sequence"/>
</dbReference>